<protein>
    <submittedName>
        <fullName evidence="1">Jg3064 protein</fullName>
    </submittedName>
</protein>
<proteinExistence type="predicted"/>
<dbReference type="OrthoDB" id="7480412at2759"/>
<gene>
    <name evidence="1" type="primary">jg3064</name>
    <name evidence="1" type="ORF">PAEG_LOCUS19649</name>
</gene>
<dbReference type="Proteomes" id="UP000838756">
    <property type="component" value="Unassembled WGS sequence"/>
</dbReference>
<evidence type="ECO:0000313" key="2">
    <source>
        <dbReference type="Proteomes" id="UP000838756"/>
    </source>
</evidence>
<name>A0A8S4S243_9NEOP</name>
<dbReference type="EMBL" id="CAKXAJ010025747">
    <property type="protein sequence ID" value="CAH2243537.1"/>
    <property type="molecule type" value="Genomic_DNA"/>
</dbReference>
<comment type="caution">
    <text evidence="1">The sequence shown here is derived from an EMBL/GenBank/DDBJ whole genome shotgun (WGS) entry which is preliminary data.</text>
</comment>
<dbReference type="AlphaFoldDB" id="A0A8S4S243"/>
<reference evidence="1" key="1">
    <citation type="submission" date="2022-03" db="EMBL/GenBank/DDBJ databases">
        <authorList>
            <person name="Lindestad O."/>
        </authorList>
    </citation>
    <scope>NUCLEOTIDE SEQUENCE</scope>
</reference>
<keyword evidence="2" id="KW-1185">Reference proteome</keyword>
<evidence type="ECO:0000313" key="1">
    <source>
        <dbReference type="EMBL" id="CAH2243537.1"/>
    </source>
</evidence>
<sequence length="147" mass="16439">MSVRIQDQTTRPIQLQRGWYLPELFTAALKEDLSFWIGTGLASTSTASISLNFRFSVALLNGLSRVSQQMGLRINISKTIIMFNAHVPLNSAIVGSSTLEILDEYIPRTHDTVGRSNFEKEMNRRIQVGGERSGNFMTSFRPKSLSA</sequence>
<organism evidence="1 2">
    <name type="scientific">Pararge aegeria aegeria</name>
    <dbReference type="NCBI Taxonomy" id="348720"/>
    <lineage>
        <taxon>Eukaryota</taxon>
        <taxon>Metazoa</taxon>
        <taxon>Ecdysozoa</taxon>
        <taxon>Arthropoda</taxon>
        <taxon>Hexapoda</taxon>
        <taxon>Insecta</taxon>
        <taxon>Pterygota</taxon>
        <taxon>Neoptera</taxon>
        <taxon>Endopterygota</taxon>
        <taxon>Lepidoptera</taxon>
        <taxon>Glossata</taxon>
        <taxon>Ditrysia</taxon>
        <taxon>Papilionoidea</taxon>
        <taxon>Nymphalidae</taxon>
        <taxon>Satyrinae</taxon>
        <taxon>Satyrini</taxon>
        <taxon>Parargina</taxon>
        <taxon>Pararge</taxon>
    </lineage>
</organism>
<accession>A0A8S4S243</accession>